<dbReference type="CDD" id="cd00190">
    <property type="entry name" value="Tryp_SPc"/>
    <property type="match status" value="1"/>
</dbReference>
<evidence type="ECO:0000313" key="5">
    <source>
        <dbReference type="EMBL" id="KAJ8711030.1"/>
    </source>
</evidence>
<reference evidence="5" key="1">
    <citation type="submission" date="2023-03" db="EMBL/GenBank/DDBJ databases">
        <title>Chromosome-level genomes of two armyworms, Mythimna separata and Mythimna loreyi, provide insights into the biosynthesis and reception of sex pheromones.</title>
        <authorList>
            <person name="Zhao H."/>
        </authorList>
    </citation>
    <scope>NUCLEOTIDE SEQUENCE</scope>
    <source>
        <strain evidence="5">BeijingLab</strain>
        <tissue evidence="5">Pupa</tissue>
    </source>
</reference>
<dbReference type="PROSITE" id="PS50240">
    <property type="entry name" value="TRYPSIN_DOM"/>
    <property type="match status" value="1"/>
</dbReference>
<protein>
    <recommendedName>
        <fullName evidence="4">Peptidase S1 domain-containing protein</fullName>
    </recommendedName>
</protein>
<dbReference type="GO" id="GO:0004252">
    <property type="term" value="F:serine-type endopeptidase activity"/>
    <property type="evidence" value="ECO:0007669"/>
    <property type="project" value="InterPro"/>
</dbReference>
<dbReference type="InterPro" id="IPR009003">
    <property type="entry name" value="Peptidase_S1_PA"/>
</dbReference>
<dbReference type="EMBL" id="JARGEI010000022">
    <property type="protein sequence ID" value="KAJ8711030.1"/>
    <property type="molecule type" value="Genomic_DNA"/>
</dbReference>
<dbReference type="SMART" id="SM00020">
    <property type="entry name" value="Tryp_SPc"/>
    <property type="match status" value="1"/>
</dbReference>
<gene>
    <name evidence="5" type="ORF">PYW07_008272</name>
</gene>
<evidence type="ECO:0000259" key="4">
    <source>
        <dbReference type="PROSITE" id="PS50240"/>
    </source>
</evidence>
<dbReference type="GO" id="GO:0006508">
    <property type="term" value="P:proteolysis"/>
    <property type="evidence" value="ECO:0007669"/>
    <property type="project" value="InterPro"/>
</dbReference>
<keyword evidence="1" id="KW-1015">Disulfide bond</keyword>
<proteinExistence type="predicted"/>
<dbReference type="PRINTS" id="PR00722">
    <property type="entry name" value="CHYMOTRYPSIN"/>
</dbReference>
<dbReference type="PANTHER" id="PTHR24250:SF50">
    <property type="entry name" value="PEPTIDASE S1 DOMAIN-CONTAINING PROTEIN"/>
    <property type="match status" value="1"/>
</dbReference>
<dbReference type="InterPro" id="IPR001254">
    <property type="entry name" value="Trypsin_dom"/>
</dbReference>
<dbReference type="Proteomes" id="UP001231518">
    <property type="component" value="Chromosome 21"/>
</dbReference>
<feature type="domain" description="Peptidase S1" evidence="4">
    <location>
        <begin position="42"/>
        <end position="282"/>
    </location>
</feature>
<evidence type="ECO:0000256" key="2">
    <source>
        <dbReference type="SAM" id="MobiDB-lite"/>
    </source>
</evidence>
<name>A0AAD8DMP6_MYTSE</name>
<feature type="signal peptide" evidence="3">
    <location>
        <begin position="1"/>
        <end position="19"/>
    </location>
</feature>
<dbReference type="SUPFAM" id="SSF50494">
    <property type="entry name" value="Trypsin-like serine proteases"/>
    <property type="match status" value="1"/>
</dbReference>
<feature type="chain" id="PRO_5042182159" description="Peptidase S1 domain-containing protein" evidence="3">
    <location>
        <begin position="20"/>
        <end position="393"/>
    </location>
</feature>
<evidence type="ECO:0000313" key="6">
    <source>
        <dbReference type="Proteomes" id="UP001231518"/>
    </source>
</evidence>
<accession>A0AAD8DMP6</accession>
<dbReference type="Pfam" id="PF00089">
    <property type="entry name" value="Trypsin"/>
    <property type="match status" value="1"/>
</dbReference>
<keyword evidence="3" id="KW-0732">Signal</keyword>
<dbReference type="PANTHER" id="PTHR24250">
    <property type="entry name" value="CHYMOTRYPSIN-RELATED"/>
    <property type="match status" value="1"/>
</dbReference>
<dbReference type="InterPro" id="IPR043504">
    <property type="entry name" value="Peptidase_S1_PA_chymotrypsin"/>
</dbReference>
<sequence length="393" mass="43707">MFKKPGLLVLVLTILQVSAQYKSVESDSIDNVINTESVESRIVSGWEAKPGQHPHHAAVHFINTNTGMVRMCGGSIISKQWIVSIARCAVNWELAIVRLGVVSIRDNNLEHIFLSTDVYIHPEWNQFSIEPFQPHDVALIKLQRPLVYTSLIKRIRVQSSADKDRDYDGEQVYASGHGRTASTGFTSNVLRWVYLRAISNTECRNLTSGVFNTTICARYYNVTSQSICNNDHGGPLVHVESDGVPTLIGIAYFFPEGTCESGRPSGFLRPGAFLSWFKEVTGIDFENLQEEYEIDTTVADTTVTNTTVADNTTMTVPTNITTPTTTTTPITTTIVSASTDSEDQDLEEFTPEDNTTPKDTEESEEEENPESPQLSKHRTVNVNVKVLTNIKQK</sequence>
<dbReference type="InterPro" id="IPR001314">
    <property type="entry name" value="Peptidase_S1A"/>
</dbReference>
<evidence type="ECO:0000256" key="1">
    <source>
        <dbReference type="ARBA" id="ARBA00023157"/>
    </source>
</evidence>
<comment type="caution">
    <text evidence="5">The sequence shown here is derived from an EMBL/GenBank/DDBJ whole genome shotgun (WGS) entry which is preliminary data.</text>
</comment>
<feature type="compositionally biased region" description="Acidic residues" evidence="2">
    <location>
        <begin position="340"/>
        <end position="351"/>
    </location>
</feature>
<feature type="region of interest" description="Disordered" evidence="2">
    <location>
        <begin position="335"/>
        <end position="393"/>
    </location>
</feature>
<evidence type="ECO:0000256" key="3">
    <source>
        <dbReference type="SAM" id="SignalP"/>
    </source>
</evidence>
<keyword evidence="6" id="KW-1185">Reference proteome</keyword>
<organism evidence="5 6">
    <name type="scientific">Mythimna separata</name>
    <name type="common">Oriental armyworm</name>
    <name type="synonym">Pseudaletia separata</name>
    <dbReference type="NCBI Taxonomy" id="271217"/>
    <lineage>
        <taxon>Eukaryota</taxon>
        <taxon>Metazoa</taxon>
        <taxon>Ecdysozoa</taxon>
        <taxon>Arthropoda</taxon>
        <taxon>Hexapoda</taxon>
        <taxon>Insecta</taxon>
        <taxon>Pterygota</taxon>
        <taxon>Neoptera</taxon>
        <taxon>Endopterygota</taxon>
        <taxon>Lepidoptera</taxon>
        <taxon>Glossata</taxon>
        <taxon>Ditrysia</taxon>
        <taxon>Noctuoidea</taxon>
        <taxon>Noctuidae</taxon>
        <taxon>Noctuinae</taxon>
        <taxon>Hadenini</taxon>
        <taxon>Mythimna</taxon>
    </lineage>
</organism>
<dbReference type="Gene3D" id="2.40.10.10">
    <property type="entry name" value="Trypsin-like serine proteases"/>
    <property type="match status" value="1"/>
</dbReference>
<dbReference type="AlphaFoldDB" id="A0AAD8DMP6"/>